<dbReference type="AlphaFoldDB" id="A0A6A0B819"/>
<reference evidence="2 3" key="1">
    <citation type="submission" date="2020-02" db="EMBL/GenBank/DDBJ databases">
        <title>Draft genome sequence of Lactococcus sp. Hs30E4-3.</title>
        <authorList>
            <person name="Noda S."/>
            <person name="Yuki M."/>
            <person name="Ohkuma M."/>
        </authorList>
    </citation>
    <scope>NUCLEOTIDE SEQUENCE [LARGE SCALE GENOMIC DNA]</scope>
    <source>
        <strain evidence="2 3">Hs30E4-3</strain>
    </source>
</reference>
<sequence>MRMLVTDSFYEDYNGIIKFLIENNATQKYIAKVESEIKQALDSIEESPYGNPKIEDTPFRKKIRFKYITLYVIYDEFVRVARVFHEKEDWINELD</sequence>
<dbReference type="Gene3D" id="3.30.2310.20">
    <property type="entry name" value="RelE-like"/>
    <property type="match status" value="1"/>
</dbReference>
<keyword evidence="1" id="KW-1277">Toxin-antitoxin system</keyword>
<dbReference type="Proteomes" id="UP000480303">
    <property type="component" value="Unassembled WGS sequence"/>
</dbReference>
<gene>
    <name evidence="2" type="ORF">Hs30E_00410</name>
</gene>
<comment type="caution">
    <text evidence="2">The sequence shown here is derived from an EMBL/GenBank/DDBJ whole genome shotgun (WGS) entry which is preliminary data.</text>
</comment>
<dbReference type="InterPro" id="IPR007712">
    <property type="entry name" value="RelE/ParE_toxin"/>
</dbReference>
<evidence type="ECO:0008006" key="4">
    <source>
        <dbReference type="Google" id="ProtNLM"/>
    </source>
</evidence>
<evidence type="ECO:0000256" key="1">
    <source>
        <dbReference type="ARBA" id="ARBA00022649"/>
    </source>
</evidence>
<proteinExistence type="predicted"/>
<dbReference type="InterPro" id="IPR035093">
    <property type="entry name" value="RelE/ParE_toxin_dom_sf"/>
</dbReference>
<dbReference type="EMBL" id="BLLI01000001">
    <property type="protein sequence ID" value="GFH41490.1"/>
    <property type="molecule type" value="Genomic_DNA"/>
</dbReference>
<protein>
    <recommendedName>
        <fullName evidence="4">Type II toxin-antitoxin system RelE/ParE family toxin</fullName>
    </recommendedName>
</protein>
<evidence type="ECO:0000313" key="3">
    <source>
        <dbReference type="Proteomes" id="UP000480303"/>
    </source>
</evidence>
<keyword evidence="3" id="KW-1185">Reference proteome</keyword>
<accession>A0A6A0B819</accession>
<evidence type="ECO:0000313" key="2">
    <source>
        <dbReference type="EMBL" id="GFH41490.1"/>
    </source>
</evidence>
<dbReference type="Pfam" id="PF05016">
    <property type="entry name" value="ParE_toxin"/>
    <property type="match status" value="1"/>
</dbReference>
<name>A0A6A0B819_9LACT</name>
<organism evidence="2 3">
    <name type="scientific">Pseudolactococcus hodotermopsidis</name>
    <dbReference type="NCBI Taxonomy" id="2709157"/>
    <lineage>
        <taxon>Bacteria</taxon>
        <taxon>Bacillati</taxon>
        <taxon>Bacillota</taxon>
        <taxon>Bacilli</taxon>
        <taxon>Lactobacillales</taxon>
        <taxon>Streptococcaceae</taxon>
        <taxon>Pseudolactococcus</taxon>
    </lineage>
</organism>